<dbReference type="Proteomes" id="UP001321582">
    <property type="component" value="Chromosome"/>
</dbReference>
<dbReference type="AlphaFoldDB" id="A0AAU9DRL2"/>
<accession>A0AAU9DRL2</accession>
<sequence length="145" mass="16817">MKNKFRYIMIFFIVMNVMAIADSNPLKEYISDKVYFEGQKKFKGGNDIFRTKVYSKADISKELDAARGRIKSVFLKVSFIIERNHKLTATFYYKGEDGRAARKVITNRKTLKIGKYSYSVIVVKNGIEVIDLKTKVKVKIEKKGR</sequence>
<evidence type="ECO:0000256" key="1">
    <source>
        <dbReference type="SAM" id="SignalP"/>
    </source>
</evidence>
<evidence type="ECO:0000313" key="2">
    <source>
        <dbReference type="EMBL" id="BDU49584.1"/>
    </source>
</evidence>
<feature type="chain" id="PRO_5043885611" evidence="1">
    <location>
        <begin position="22"/>
        <end position="145"/>
    </location>
</feature>
<gene>
    <name evidence="2" type="ORF">HLVA_01530</name>
</gene>
<evidence type="ECO:0000313" key="3">
    <source>
        <dbReference type="Proteomes" id="UP001321582"/>
    </source>
</evidence>
<keyword evidence="1" id="KW-0732">Signal</keyword>
<keyword evidence="3" id="KW-1185">Reference proteome</keyword>
<reference evidence="2 3" key="1">
    <citation type="submission" date="2022-11" db="EMBL/GenBank/DDBJ databases">
        <title>Haliovirga abyssi gen. nov., sp. nov., a mesophilic fermentative bacterium isolated from the Iheya North hydrothermal field and the proposal of Haliovirgaceae fam. nov.</title>
        <authorList>
            <person name="Miyazaki U."/>
            <person name="Tame A."/>
            <person name="Miyazaki J."/>
            <person name="Takai K."/>
            <person name="Sawayama S."/>
            <person name="Kitajima M."/>
            <person name="Okamoto A."/>
            <person name="Nakagawa S."/>
        </authorList>
    </citation>
    <scope>NUCLEOTIDE SEQUENCE [LARGE SCALE GENOMIC DNA]</scope>
    <source>
        <strain evidence="2 3">IC12</strain>
    </source>
</reference>
<protein>
    <submittedName>
        <fullName evidence="2">Uncharacterized protein</fullName>
    </submittedName>
</protein>
<feature type="signal peptide" evidence="1">
    <location>
        <begin position="1"/>
        <end position="21"/>
    </location>
</feature>
<name>A0AAU9DRL2_9FUSO</name>
<organism evidence="2 3">
    <name type="scientific">Haliovirga abyssi</name>
    <dbReference type="NCBI Taxonomy" id="2996794"/>
    <lineage>
        <taxon>Bacteria</taxon>
        <taxon>Fusobacteriati</taxon>
        <taxon>Fusobacteriota</taxon>
        <taxon>Fusobacteriia</taxon>
        <taxon>Fusobacteriales</taxon>
        <taxon>Haliovirgaceae</taxon>
        <taxon>Haliovirga</taxon>
    </lineage>
</organism>
<dbReference type="KEGG" id="haby:HLVA_01530"/>
<dbReference type="EMBL" id="AP027059">
    <property type="protein sequence ID" value="BDU49584.1"/>
    <property type="molecule type" value="Genomic_DNA"/>
</dbReference>
<dbReference type="RefSeq" id="WP_307904534.1">
    <property type="nucleotide sequence ID" value="NZ_AP027059.1"/>
</dbReference>
<proteinExistence type="predicted"/>